<accession>A0A1M5DIH4</accession>
<protein>
    <recommendedName>
        <fullName evidence="4">Outer membrane insertion C-terminal signal</fullName>
    </recommendedName>
</protein>
<evidence type="ECO:0000313" key="2">
    <source>
        <dbReference type="EMBL" id="SHF66726.1"/>
    </source>
</evidence>
<gene>
    <name evidence="2" type="ORF">SAMN05443144_111127</name>
</gene>
<dbReference type="EMBL" id="FQUS01000011">
    <property type="protein sequence ID" value="SHF66726.1"/>
    <property type="molecule type" value="Genomic_DNA"/>
</dbReference>
<organism evidence="2 3">
    <name type="scientific">Fodinibius roseus</name>
    <dbReference type="NCBI Taxonomy" id="1194090"/>
    <lineage>
        <taxon>Bacteria</taxon>
        <taxon>Pseudomonadati</taxon>
        <taxon>Balneolota</taxon>
        <taxon>Balneolia</taxon>
        <taxon>Balneolales</taxon>
        <taxon>Balneolaceae</taxon>
        <taxon>Fodinibius</taxon>
    </lineage>
</organism>
<dbReference type="Proteomes" id="UP000184041">
    <property type="component" value="Unassembled WGS sequence"/>
</dbReference>
<keyword evidence="1" id="KW-0732">Signal</keyword>
<reference evidence="2 3" key="1">
    <citation type="submission" date="2016-11" db="EMBL/GenBank/DDBJ databases">
        <authorList>
            <person name="Jaros S."/>
            <person name="Januszkiewicz K."/>
            <person name="Wedrychowicz H."/>
        </authorList>
    </citation>
    <scope>NUCLEOTIDE SEQUENCE [LARGE SCALE GENOMIC DNA]</scope>
    <source>
        <strain evidence="2 3">DSM 21986</strain>
    </source>
</reference>
<evidence type="ECO:0008006" key="4">
    <source>
        <dbReference type="Google" id="ProtNLM"/>
    </source>
</evidence>
<proteinExistence type="predicted"/>
<feature type="chain" id="PRO_5012251517" description="Outer membrane insertion C-terminal signal" evidence="1">
    <location>
        <begin position="27"/>
        <end position="158"/>
    </location>
</feature>
<evidence type="ECO:0000313" key="3">
    <source>
        <dbReference type="Proteomes" id="UP000184041"/>
    </source>
</evidence>
<dbReference type="OrthoDB" id="9810810at2"/>
<dbReference type="AlphaFoldDB" id="A0A1M5DIH4"/>
<sequence length="158" mass="17316">MRLLKIIVFISITGLLVHCASTPARGQAGSDDRSNFGIGIMIGEPTGVSVKSWNSSRTAFDIGAAWSLTGREEALHMHSDFLWHSWFRNTEDLAFYYGIGGRVIFADEATAGARFPLGLNLIFQTIPFDLFVEAVPIVDLTPEVELAGNGAVGLRYYF</sequence>
<feature type="signal peptide" evidence="1">
    <location>
        <begin position="1"/>
        <end position="26"/>
    </location>
</feature>
<keyword evidence="3" id="KW-1185">Reference proteome</keyword>
<name>A0A1M5DIH4_9BACT</name>
<dbReference type="RefSeq" id="WP_073064325.1">
    <property type="nucleotide sequence ID" value="NZ_FQUS01000011.1"/>
</dbReference>
<dbReference type="STRING" id="1194090.SAMN05443144_111127"/>
<evidence type="ECO:0000256" key="1">
    <source>
        <dbReference type="SAM" id="SignalP"/>
    </source>
</evidence>